<name>C5BX88_BEUC1</name>
<gene>
    <name evidence="2" type="ordered locus">Bcav_0500</name>
</gene>
<dbReference type="InterPro" id="IPR025164">
    <property type="entry name" value="Toastrack_DUF4097"/>
</dbReference>
<evidence type="ECO:0000313" key="2">
    <source>
        <dbReference type="EMBL" id="ACQ78763.1"/>
    </source>
</evidence>
<protein>
    <recommendedName>
        <fullName evidence="1">DUF4097 domain-containing protein</fullName>
    </recommendedName>
</protein>
<dbReference type="AlphaFoldDB" id="C5BX88"/>
<dbReference type="KEGG" id="bcv:Bcav_0500"/>
<evidence type="ECO:0000313" key="3">
    <source>
        <dbReference type="Proteomes" id="UP000007962"/>
    </source>
</evidence>
<keyword evidence="3" id="KW-1185">Reference proteome</keyword>
<organism evidence="2 3">
    <name type="scientific">Beutenbergia cavernae (strain ATCC BAA-8 / DSM 12333 / CCUG 43141 / JCM 11478 / NBRC 16432 / NCIMB 13614 / HKI 0122)</name>
    <dbReference type="NCBI Taxonomy" id="471853"/>
    <lineage>
        <taxon>Bacteria</taxon>
        <taxon>Bacillati</taxon>
        <taxon>Actinomycetota</taxon>
        <taxon>Actinomycetes</taxon>
        <taxon>Micrococcales</taxon>
        <taxon>Beutenbergiaceae</taxon>
        <taxon>Beutenbergia</taxon>
    </lineage>
</organism>
<dbReference type="Proteomes" id="UP000007962">
    <property type="component" value="Chromosome"/>
</dbReference>
<dbReference type="OrthoDB" id="3252095at2"/>
<dbReference type="STRING" id="471853.Bcav_0500"/>
<evidence type="ECO:0000259" key="1">
    <source>
        <dbReference type="Pfam" id="PF13349"/>
    </source>
</evidence>
<dbReference type="RefSeq" id="WP_012725543.1">
    <property type="nucleotide sequence ID" value="NC_012669.1"/>
</dbReference>
<sequence>MYTFDTPTTVTAVIDVPAGRVQVIAADRADTTVDVRAANAAKGRDVKAEERTTVELSDGVLRIATPTKNELFGPSGAVEVTVQVPAGSRVEAKGPAELRGVGRLGDVTIESSYGTVKLDEAANLRVTAIAGDVTVGRLTGPAEISTTKGDIRIDEATRGSVELRTQAGDVTVGAASGVSATLDAGTSYGRIENALQNTGSVELEIRATTSYGNISARSN</sequence>
<dbReference type="Pfam" id="PF13349">
    <property type="entry name" value="DUF4097"/>
    <property type="match status" value="1"/>
</dbReference>
<dbReference type="EMBL" id="CP001618">
    <property type="protein sequence ID" value="ACQ78763.1"/>
    <property type="molecule type" value="Genomic_DNA"/>
</dbReference>
<reference evidence="2 3" key="1">
    <citation type="journal article" date="2009" name="Stand. Genomic Sci.">
        <title>Complete genome sequence of Beutenbergia cavernae type strain (HKI 0122).</title>
        <authorList>
            <person name="Land M."/>
            <person name="Pukall R."/>
            <person name="Abt B."/>
            <person name="Goker M."/>
            <person name="Rohde M."/>
            <person name="Glavina Del Rio T."/>
            <person name="Tice H."/>
            <person name="Copeland A."/>
            <person name="Cheng J.F."/>
            <person name="Lucas S."/>
            <person name="Chen F."/>
            <person name="Nolan M."/>
            <person name="Bruce D."/>
            <person name="Goodwin L."/>
            <person name="Pitluck S."/>
            <person name="Ivanova N."/>
            <person name="Mavromatis K."/>
            <person name="Ovchinnikova G."/>
            <person name="Pati A."/>
            <person name="Chen A."/>
            <person name="Palaniappan K."/>
            <person name="Hauser L."/>
            <person name="Chang Y.J."/>
            <person name="Jefferies C.C."/>
            <person name="Saunders E."/>
            <person name="Brettin T."/>
            <person name="Detter J.C."/>
            <person name="Han C."/>
            <person name="Chain P."/>
            <person name="Bristow J."/>
            <person name="Eisen J.A."/>
            <person name="Markowitz V."/>
            <person name="Hugenholtz P."/>
            <person name="Kyrpides N.C."/>
            <person name="Klenk H.P."/>
            <person name="Lapidus A."/>
        </authorList>
    </citation>
    <scope>NUCLEOTIDE SEQUENCE [LARGE SCALE GENOMIC DNA]</scope>
    <source>
        <strain evidence="3">ATCC BAA-8 / DSM 12333 / NBRC 16432</strain>
    </source>
</reference>
<dbReference type="Gene3D" id="2.160.20.120">
    <property type="match status" value="1"/>
</dbReference>
<dbReference type="eggNOG" id="COG3595">
    <property type="taxonomic scope" value="Bacteria"/>
</dbReference>
<dbReference type="HOGENOM" id="CLU_081211_1_0_11"/>
<feature type="domain" description="DUF4097" evidence="1">
    <location>
        <begin position="14"/>
        <end position="215"/>
    </location>
</feature>
<proteinExistence type="predicted"/>
<accession>C5BX88</accession>